<dbReference type="InterPro" id="IPR036554">
    <property type="entry name" value="GHMP_kinase_C_sf"/>
</dbReference>
<dbReference type="InterPro" id="IPR014721">
    <property type="entry name" value="Ribsml_uS5_D2-typ_fold_subgr"/>
</dbReference>
<evidence type="ECO:0000256" key="4">
    <source>
        <dbReference type="ARBA" id="ARBA00022777"/>
    </source>
</evidence>
<dbReference type="PANTHER" id="PTHR20861:SF1">
    <property type="entry name" value="HOMOSERINE KINASE"/>
    <property type="match status" value="1"/>
</dbReference>
<protein>
    <recommendedName>
        <fullName evidence="6">GHMP kinase N-terminal domain-containing protein</fullName>
    </recommendedName>
</protein>
<proteinExistence type="predicted"/>
<feature type="domain" description="GHMP kinase N-terminal" evidence="6">
    <location>
        <begin position="67"/>
        <end position="130"/>
    </location>
</feature>
<dbReference type="SUPFAM" id="SSF54211">
    <property type="entry name" value="Ribosomal protein S5 domain 2-like"/>
    <property type="match status" value="1"/>
</dbReference>
<dbReference type="Proteomes" id="UP001597252">
    <property type="component" value="Unassembled WGS sequence"/>
</dbReference>
<evidence type="ECO:0000256" key="2">
    <source>
        <dbReference type="ARBA" id="ARBA00022679"/>
    </source>
</evidence>
<evidence type="ECO:0000256" key="1">
    <source>
        <dbReference type="ARBA" id="ARBA00022605"/>
    </source>
</evidence>
<gene>
    <name evidence="7" type="ORF">ACFQ5J_08035</name>
</gene>
<dbReference type="RefSeq" id="WP_125754246.1">
    <property type="nucleotide sequence ID" value="NZ_JBHTON010000022.1"/>
</dbReference>
<dbReference type="EMBL" id="JBHTON010000022">
    <property type="protein sequence ID" value="MFD1485177.1"/>
    <property type="molecule type" value="Genomic_DNA"/>
</dbReference>
<name>A0ABW4E5J1_9LACO</name>
<evidence type="ECO:0000256" key="5">
    <source>
        <dbReference type="ARBA" id="ARBA00022840"/>
    </source>
</evidence>
<dbReference type="Gene3D" id="3.30.230.10">
    <property type="match status" value="1"/>
</dbReference>
<dbReference type="InterPro" id="IPR020568">
    <property type="entry name" value="Ribosomal_Su5_D2-typ_SF"/>
</dbReference>
<reference evidence="8" key="1">
    <citation type="journal article" date="2019" name="Int. J. Syst. Evol. Microbiol.">
        <title>The Global Catalogue of Microorganisms (GCM) 10K type strain sequencing project: providing services to taxonomists for standard genome sequencing and annotation.</title>
        <authorList>
            <consortium name="The Broad Institute Genomics Platform"/>
            <consortium name="The Broad Institute Genome Sequencing Center for Infectious Disease"/>
            <person name="Wu L."/>
            <person name="Ma J."/>
        </authorList>
    </citation>
    <scope>NUCLEOTIDE SEQUENCE [LARGE SCALE GENOMIC DNA]</scope>
    <source>
        <strain evidence="8">CCM 8903</strain>
    </source>
</reference>
<evidence type="ECO:0000256" key="3">
    <source>
        <dbReference type="ARBA" id="ARBA00022741"/>
    </source>
</evidence>
<dbReference type="PANTHER" id="PTHR20861">
    <property type="entry name" value="HOMOSERINE/4-DIPHOSPHOCYTIDYL-2-C-METHYL-D-ERYTHRITOL KINASE"/>
    <property type="match status" value="1"/>
</dbReference>
<dbReference type="InterPro" id="IPR006204">
    <property type="entry name" value="GHMP_kinase_N_dom"/>
</dbReference>
<sequence>MRIRVPGVITSRSPLGQNLALAVDAAITVSIEEESLEWEVVHDDPLLPHDQNNEIVAVAEASAPWLLPHRLHVTSTLPISQGLGSSNAAALAGILLANQLADLHLTTAEIQERAMRFEPYPAALAAAIHGGCQYRDPINGMITTHHLAPLQWFIYSPTQFVEASVPRKFPDQGVTPADYAALLAALEAGDDLWLRHHFPVESLRSQVTPEYFPQAEMINRAVLNCGGYGCFMAGNGPAIVCLAPVGDKQFETLLRHELTSGDLLALQLQDTGAIVA</sequence>
<keyword evidence="2" id="KW-0808">Transferase</keyword>
<accession>A0ABW4E5J1</accession>
<keyword evidence="1" id="KW-0028">Amino-acid biosynthesis</keyword>
<keyword evidence="4" id="KW-0418">Kinase</keyword>
<dbReference type="SUPFAM" id="SSF55060">
    <property type="entry name" value="GHMP Kinase, C-terminal domain"/>
    <property type="match status" value="1"/>
</dbReference>
<evidence type="ECO:0000313" key="7">
    <source>
        <dbReference type="EMBL" id="MFD1485177.1"/>
    </source>
</evidence>
<evidence type="ECO:0000313" key="8">
    <source>
        <dbReference type="Proteomes" id="UP001597252"/>
    </source>
</evidence>
<comment type="caution">
    <text evidence="7">The sequence shown here is derived from an EMBL/GenBank/DDBJ whole genome shotgun (WGS) entry which is preliminary data.</text>
</comment>
<keyword evidence="8" id="KW-1185">Reference proteome</keyword>
<dbReference type="Pfam" id="PF00288">
    <property type="entry name" value="GHMP_kinases_N"/>
    <property type="match status" value="1"/>
</dbReference>
<organism evidence="7 8">
    <name type="scientific">Lacticaseibacillus baoqingensis</name>
    <dbReference type="NCBI Taxonomy" id="2486013"/>
    <lineage>
        <taxon>Bacteria</taxon>
        <taxon>Bacillati</taxon>
        <taxon>Bacillota</taxon>
        <taxon>Bacilli</taxon>
        <taxon>Lactobacillales</taxon>
        <taxon>Lactobacillaceae</taxon>
        <taxon>Lacticaseibacillus</taxon>
    </lineage>
</organism>
<keyword evidence="3" id="KW-0547">Nucleotide-binding</keyword>
<dbReference type="Gene3D" id="3.30.70.890">
    <property type="entry name" value="GHMP kinase, C-terminal domain"/>
    <property type="match status" value="1"/>
</dbReference>
<evidence type="ECO:0000259" key="6">
    <source>
        <dbReference type="Pfam" id="PF00288"/>
    </source>
</evidence>
<keyword evidence="5" id="KW-0067">ATP-binding</keyword>
<dbReference type="PRINTS" id="PR00958">
    <property type="entry name" value="HOMSERKINASE"/>
</dbReference>